<dbReference type="Proteomes" id="UP000471648">
    <property type="component" value="Unassembled WGS sequence"/>
</dbReference>
<keyword evidence="2" id="KW-1133">Transmembrane helix</keyword>
<dbReference type="EMBL" id="JAAGME010001239">
    <property type="protein sequence ID" value="NEB71242.1"/>
    <property type="molecule type" value="Genomic_DNA"/>
</dbReference>
<keyword evidence="2" id="KW-0812">Transmembrane</keyword>
<evidence type="ECO:0000256" key="2">
    <source>
        <dbReference type="SAM" id="Phobius"/>
    </source>
</evidence>
<keyword evidence="2" id="KW-0472">Membrane</keyword>
<sequence length="96" mass="9288">RLRRVRVTVPGTAVVLGLWAGAAVATGTLVYAEVLHPALVLVPPAGSALAVLALLRIPVYVAPPKTAPPAGAAPGSAGPGSAAPASAEPARTAAGR</sequence>
<gene>
    <name evidence="3" type="ORF">G3I39_29870</name>
</gene>
<reference evidence="3 4" key="1">
    <citation type="submission" date="2020-01" db="EMBL/GenBank/DDBJ databases">
        <title>Insect and environment-associated Actinomycetes.</title>
        <authorList>
            <person name="Currrie C."/>
            <person name="Chevrette M."/>
            <person name="Carlson C."/>
            <person name="Stubbendieck R."/>
            <person name="Wendt-Pienkowski E."/>
        </authorList>
    </citation>
    <scope>NUCLEOTIDE SEQUENCE [LARGE SCALE GENOMIC DNA]</scope>
    <source>
        <strain evidence="3 4">SID14438</strain>
    </source>
</reference>
<proteinExistence type="predicted"/>
<evidence type="ECO:0000313" key="4">
    <source>
        <dbReference type="Proteomes" id="UP000471648"/>
    </source>
</evidence>
<feature type="non-terminal residue" evidence="3">
    <location>
        <position position="96"/>
    </location>
</feature>
<feature type="region of interest" description="Disordered" evidence="1">
    <location>
        <begin position="68"/>
        <end position="96"/>
    </location>
</feature>
<evidence type="ECO:0000256" key="1">
    <source>
        <dbReference type="SAM" id="MobiDB-lite"/>
    </source>
</evidence>
<feature type="transmembrane region" description="Helical" evidence="2">
    <location>
        <begin position="12"/>
        <end position="32"/>
    </location>
</feature>
<name>A0A6N9VIH9_STRMI</name>
<feature type="non-terminal residue" evidence="3">
    <location>
        <position position="1"/>
    </location>
</feature>
<dbReference type="AlphaFoldDB" id="A0A6N9VIH9"/>
<protein>
    <submittedName>
        <fullName evidence="3">Undecaprenyl/decaprenyl-phosphate alpha-N-acetylglucosaminyl 1-phosphate transferase</fullName>
    </submittedName>
</protein>
<dbReference type="GO" id="GO:0016740">
    <property type="term" value="F:transferase activity"/>
    <property type="evidence" value="ECO:0007669"/>
    <property type="project" value="UniProtKB-KW"/>
</dbReference>
<accession>A0A6N9VIH9</accession>
<comment type="caution">
    <text evidence="3">The sequence shown here is derived from an EMBL/GenBank/DDBJ whole genome shotgun (WGS) entry which is preliminary data.</text>
</comment>
<evidence type="ECO:0000313" key="3">
    <source>
        <dbReference type="EMBL" id="NEB71242.1"/>
    </source>
</evidence>
<organism evidence="3 4">
    <name type="scientific">Streptomyces microflavus</name>
    <name type="common">Streptomyces lipmanii</name>
    <dbReference type="NCBI Taxonomy" id="1919"/>
    <lineage>
        <taxon>Bacteria</taxon>
        <taxon>Bacillati</taxon>
        <taxon>Actinomycetota</taxon>
        <taxon>Actinomycetes</taxon>
        <taxon>Kitasatosporales</taxon>
        <taxon>Streptomycetaceae</taxon>
        <taxon>Streptomyces</taxon>
    </lineage>
</organism>
<keyword evidence="3" id="KW-0808">Transferase</keyword>
<feature type="transmembrane region" description="Helical" evidence="2">
    <location>
        <begin position="38"/>
        <end position="55"/>
    </location>
</feature>